<name>A0A1C4UJL0_MICVI</name>
<reference evidence="3" key="1">
    <citation type="submission" date="2016-06" db="EMBL/GenBank/DDBJ databases">
        <authorList>
            <person name="Varghese N."/>
            <person name="Submissions Spin"/>
        </authorList>
    </citation>
    <scope>NUCLEOTIDE SEQUENCE [LARGE SCALE GENOMIC DNA]</scope>
    <source>
        <strain evidence="3">DSM 43909</strain>
    </source>
</reference>
<feature type="transmembrane region" description="Helical" evidence="1">
    <location>
        <begin position="42"/>
        <end position="63"/>
    </location>
</feature>
<evidence type="ECO:0000256" key="1">
    <source>
        <dbReference type="SAM" id="Phobius"/>
    </source>
</evidence>
<protein>
    <submittedName>
        <fullName evidence="2">Uncharacterized protein</fullName>
    </submittedName>
</protein>
<keyword evidence="1" id="KW-0812">Transmembrane</keyword>
<gene>
    <name evidence="2" type="ORF">GA0074695_0556</name>
</gene>
<dbReference type="Proteomes" id="UP000198242">
    <property type="component" value="Chromosome I"/>
</dbReference>
<keyword evidence="1" id="KW-1133">Transmembrane helix</keyword>
<organism evidence="2 3">
    <name type="scientific">Micromonospora viridifaciens</name>
    <dbReference type="NCBI Taxonomy" id="1881"/>
    <lineage>
        <taxon>Bacteria</taxon>
        <taxon>Bacillati</taxon>
        <taxon>Actinomycetota</taxon>
        <taxon>Actinomycetes</taxon>
        <taxon>Micromonosporales</taxon>
        <taxon>Micromonosporaceae</taxon>
        <taxon>Micromonospora</taxon>
    </lineage>
</organism>
<dbReference type="AlphaFoldDB" id="A0A1C4UJL0"/>
<evidence type="ECO:0000313" key="3">
    <source>
        <dbReference type="Proteomes" id="UP000198242"/>
    </source>
</evidence>
<evidence type="ECO:0000313" key="2">
    <source>
        <dbReference type="EMBL" id="SCE71859.1"/>
    </source>
</evidence>
<proteinExistence type="predicted"/>
<sequence length="64" mass="7016">MVERDIGPYEPVSLRHGTGRLVDGDRVPVVLPRPQAPPDSRLRYTVLACATVIALAVILARVLR</sequence>
<dbReference type="EMBL" id="LT607411">
    <property type="protein sequence ID" value="SCE71859.1"/>
    <property type="molecule type" value="Genomic_DNA"/>
</dbReference>
<accession>A0A1C4UJL0</accession>
<keyword evidence="1" id="KW-0472">Membrane</keyword>
<keyword evidence="3" id="KW-1185">Reference proteome</keyword>
<dbReference type="RefSeq" id="WP_089004831.1">
    <property type="nucleotide sequence ID" value="NZ_LT607411.1"/>
</dbReference>